<feature type="region of interest" description="Disordered" evidence="1">
    <location>
        <begin position="1"/>
        <end position="24"/>
    </location>
</feature>
<feature type="compositionally biased region" description="Polar residues" evidence="1">
    <location>
        <begin position="45"/>
        <end position="57"/>
    </location>
</feature>
<accession>X0XHG1</accession>
<gene>
    <name evidence="2" type="ORF">S01H1_67123</name>
</gene>
<organism evidence="2">
    <name type="scientific">marine sediment metagenome</name>
    <dbReference type="NCBI Taxonomy" id="412755"/>
    <lineage>
        <taxon>unclassified sequences</taxon>
        <taxon>metagenomes</taxon>
        <taxon>ecological metagenomes</taxon>
    </lineage>
</organism>
<evidence type="ECO:0000256" key="1">
    <source>
        <dbReference type="SAM" id="MobiDB-lite"/>
    </source>
</evidence>
<dbReference type="AlphaFoldDB" id="X0XHG1"/>
<dbReference type="EMBL" id="BARS01044429">
    <property type="protein sequence ID" value="GAG36078.1"/>
    <property type="molecule type" value="Genomic_DNA"/>
</dbReference>
<evidence type="ECO:0000313" key="2">
    <source>
        <dbReference type="EMBL" id="GAG36078.1"/>
    </source>
</evidence>
<proteinExistence type="predicted"/>
<comment type="caution">
    <text evidence="2">The sequence shown here is derived from an EMBL/GenBank/DDBJ whole genome shotgun (WGS) entry which is preliminary data.</text>
</comment>
<name>X0XHG1_9ZZZZ</name>
<feature type="region of interest" description="Disordered" evidence="1">
    <location>
        <begin position="43"/>
        <end position="62"/>
    </location>
</feature>
<sequence length="127" mass="13720">MARFNRLQPGPGASFRGTEPAIGARVQTSTQDGLDALERAALGPASQNGAAQASNGVLTPRKSIKANKPTLIPHKLGRPYRGWNVALKNKGVSFYCPSGEKYDKSKFICVQYPAGPDPEVEAEFWVF</sequence>
<reference evidence="2" key="1">
    <citation type="journal article" date="2014" name="Front. Microbiol.">
        <title>High frequency of phylogenetically diverse reductive dehalogenase-homologous genes in deep subseafloor sedimentary metagenomes.</title>
        <authorList>
            <person name="Kawai M."/>
            <person name="Futagami T."/>
            <person name="Toyoda A."/>
            <person name="Takaki Y."/>
            <person name="Nishi S."/>
            <person name="Hori S."/>
            <person name="Arai W."/>
            <person name="Tsubouchi T."/>
            <person name="Morono Y."/>
            <person name="Uchiyama I."/>
            <person name="Ito T."/>
            <person name="Fujiyama A."/>
            <person name="Inagaki F."/>
            <person name="Takami H."/>
        </authorList>
    </citation>
    <scope>NUCLEOTIDE SEQUENCE</scope>
    <source>
        <strain evidence="2">Expedition CK06-06</strain>
    </source>
</reference>
<protein>
    <submittedName>
        <fullName evidence="2">Uncharacterized protein</fullName>
    </submittedName>
</protein>